<protein>
    <submittedName>
        <fullName evidence="1">Uncharacterized protein</fullName>
    </submittedName>
</protein>
<sequence>MYPNKKFNRIALLNAQIFIDDVAKYERLYNELFTYKEVSPFEWDNRIALRKQIAFHNEEINSINSISRKEVGVINHNSGRPFDSVIFEIDSNTLPSNASFRFDLTDSIQVLRGLNENNRRSLGVLSRYIEL</sequence>
<name>A0ABD4KAH8_9ENTR</name>
<proteinExistence type="predicted"/>
<evidence type="ECO:0000313" key="1">
    <source>
        <dbReference type="EMBL" id="MBF4178958.1"/>
    </source>
</evidence>
<dbReference type="Proteomes" id="UP000628560">
    <property type="component" value="Unassembled WGS sequence"/>
</dbReference>
<dbReference type="EMBL" id="JADIXP010000008">
    <property type="protein sequence ID" value="MBF4178958.1"/>
    <property type="molecule type" value="Genomic_DNA"/>
</dbReference>
<reference evidence="1 2" key="1">
    <citation type="submission" date="2020-11" db="EMBL/GenBank/DDBJ databases">
        <title>Identification of Lelliottia nimipressuralis from Wound Infection by Whole Genome-Based Bacterial Identification.</title>
        <authorList>
            <person name="Navarathna D.H."/>
            <person name="Choi H."/>
            <person name="Jinadatha C."/>
            <person name="Chatterjee P."/>
            <person name="Hwang M."/>
        </authorList>
    </citation>
    <scope>NUCLEOTIDE SEQUENCE [LARGE SCALE GENOMIC DNA]</scope>
    <source>
        <strain evidence="1 2">DN2020</strain>
    </source>
</reference>
<dbReference type="AlphaFoldDB" id="A0ABD4KAH8"/>
<accession>A0ABD4KAH8</accession>
<organism evidence="1 2">
    <name type="scientific">Lelliottia nimipressuralis</name>
    <dbReference type="NCBI Taxonomy" id="69220"/>
    <lineage>
        <taxon>Bacteria</taxon>
        <taxon>Pseudomonadati</taxon>
        <taxon>Pseudomonadota</taxon>
        <taxon>Gammaproteobacteria</taxon>
        <taxon>Enterobacterales</taxon>
        <taxon>Enterobacteriaceae</taxon>
        <taxon>Lelliottia</taxon>
    </lineage>
</organism>
<gene>
    <name evidence="1" type="ORF">ISP11_13895</name>
</gene>
<comment type="caution">
    <text evidence="1">The sequence shown here is derived from an EMBL/GenBank/DDBJ whole genome shotgun (WGS) entry which is preliminary data.</text>
</comment>
<evidence type="ECO:0000313" key="2">
    <source>
        <dbReference type="Proteomes" id="UP000628560"/>
    </source>
</evidence>